<evidence type="ECO:0000256" key="1">
    <source>
        <dbReference type="SAM" id="Phobius"/>
    </source>
</evidence>
<keyword evidence="1" id="KW-1133">Transmembrane helix</keyword>
<comment type="caution">
    <text evidence="2">The sequence shown here is derived from an EMBL/GenBank/DDBJ whole genome shotgun (WGS) entry which is preliminary data.</text>
</comment>
<proteinExistence type="predicted"/>
<keyword evidence="1" id="KW-0812">Transmembrane</keyword>
<dbReference type="Proteomes" id="UP000298663">
    <property type="component" value="Unassembled WGS sequence"/>
</dbReference>
<evidence type="ECO:0000313" key="2">
    <source>
        <dbReference type="EMBL" id="TKR96642.1"/>
    </source>
</evidence>
<reference evidence="2 3" key="2">
    <citation type="journal article" date="2019" name="G3 (Bethesda)">
        <title>Hybrid Assembly of the Genome of the Entomopathogenic Nematode Steinernema carpocapsae Identifies the X-Chromosome.</title>
        <authorList>
            <person name="Serra L."/>
            <person name="Macchietto M."/>
            <person name="Macias-Munoz A."/>
            <person name="McGill C.J."/>
            <person name="Rodriguez I.M."/>
            <person name="Rodriguez B."/>
            <person name="Murad R."/>
            <person name="Mortazavi A."/>
        </authorList>
    </citation>
    <scope>NUCLEOTIDE SEQUENCE [LARGE SCALE GENOMIC DNA]</scope>
    <source>
        <strain evidence="2 3">ALL</strain>
    </source>
</reference>
<name>A0A4U5PIX1_STECR</name>
<keyword evidence="1" id="KW-0472">Membrane</keyword>
<reference evidence="2 3" key="1">
    <citation type="journal article" date="2015" name="Genome Biol.">
        <title>Comparative genomics of Steinernema reveals deeply conserved gene regulatory networks.</title>
        <authorList>
            <person name="Dillman A.R."/>
            <person name="Macchietto M."/>
            <person name="Porter C.F."/>
            <person name="Rogers A."/>
            <person name="Williams B."/>
            <person name="Antoshechkin I."/>
            <person name="Lee M.M."/>
            <person name="Goodwin Z."/>
            <person name="Lu X."/>
            <person name="Lewis E.E."/>
            <person name="Goodrich-Blair H."/>
            <person name="Stock S.P."/>
            <person name="Adams B.J."/>
            <person name="Sternberg P.W."/>
            <person name="Mortazavi A."/>
        </authorList>
    </citation>
    <scope>NUCLEOTIDE SEQUENCE [LARGE SCALE GENOMIC DNA]</scope>
    <source>
        <strain evidence="2 3">ALL</strain>
    </source>
</reference>
<organism evidence="2 3">
    <name type="scientific">Steinernema carpocapsae</name>
    <name type="common">Entomopathogenic nematode</name>
    <dbReference type="NCBI Taxonomy" id="34508"/>
    <lineage>
        <taxon>Eukaryota</taxon>
        <taxon>Metazoa</taxon>
        <taxon>Ecdysozoa</taxon>
        <taxon>Nematoda</taxon>
        <taxon>Chromadorea</taxon>
        <taxon>Rhabditida</taxon>
        <taxon>Tylenchina</taxon>
        <taxon>Panagrolaimomorpha</taxon>
        <taxon>Strongyloidoidea</taxon>
        <taxon>Steinernematidae</taxon>
        <taxon>Steinernema</taxon>
    </lineage>
</organism>
<evidence type="ECO:0000313" key="3">
    <source>
        <dbReference type="Proteomes" id="UP000298663"/>
    </source>
</evidence>
<dbReference type="EMBL" id="AZBU02000002">
    <property type="protein sequence ID" value="TKR96642.1"/>
    <property type="molecule type" value="Genomic_DNA"/>
</dbReference>
<dbReference type="AlphaFoldDB" id="A0A4U5PIX1"/>
<gene>
    <name evidence="2" type="ORF">L596_010635</name>
</gene>
<sequence>MTPLIDVFQNALYCVLVMFTVSAVYVISSKERKSSNACPEQCKTGPKTADKEEEKTLLCRFSSVFQRMAGTFCDCCVGPTKKD</sequence>
<feature type="transmembrane region" description="Helical" evidence="1">
    <location>
        <begin position="7"/>
        <end position="27"/>
    </location>
</feature>
<keyword evidence="3" id="KW-1185">Reference proteome</keyword>
<accession>A0A4U5PIX1</accession>
<protein>
    <submittedName>
        <fullName evidence="2">Uncharacterized protein</fullName>
    </submittedName>
</protein>